<dbReference type="AlphaFoldDB" id="A0AAD9Q785"/>
<dbReference type="Proteomes" id="UP001249851">
    <property type="component" value="Unassembled WGS sequence"/>
</dbReference>
<protein>
    <submittedName>
        <fullName evidence="1">Uncharacterized protein</fullName>
    </submittedName>
</protein>
<keyword evidence="2" id="KW-1185">Reference proteome</keyword>
<organism evidence="1 2">
    <name type="scientific">Acropora cervicornis</name>
    <name type="common">Staghorn coral</name>
    <dbReference type="NCBI Taxonomy" id="6130"/>
    <lineage>
        <taxon>Eukaryota</taxon>
        <taxon>Metazoa</taxon>
        <taxon>Cnidaria</taxon>
        <taxon>Anthozoa</taxon>
        <taxon>Hexacorallia</taxon>
        <taxon>Scleractinia</taxon>
        <taxon>Astrocoeniina</taxon>
        <taxon>Acroporidae</taxon>
        <taxon>Acropora</taxon>
    </lineage>
</organism>
<dbReference type="EMBL" id="JARQWQ010000058">
    <property type="protein sequence ID" value="KAK2556017.1"/>
    <property type="molecule type" value="Genomic_DNA"/>
</dbReference>
<evidence type="ECO:0000313" key="1">
    <source>
        <dbReference type="EMBL" id="KAK2556017.1"/>
    </source>
</evidence>
<proteinExistence type="predicted"/>
<name>A0AAD9Q785_ACRCE</name>
<reference evidence="1" key="2">
    <citation type="journal article" date="2023" name="Science">
        <title>Genomic signatures of disease resistance in endangered staghorn corals.</title>
        <authorList>
            <person name="Vollmer S.V."/>
            <person name="Selwyn J.D."/>
            <person name="Despard B.A."/>
            <person name="Roesel C.L."/>
        </authorList>
    </citation>
    <scope>NUCLEOTIDE SEQUENCE</scope>
    <source>
        <strain evidence="1">K2</strain>
    </source>
</reference>
<sequence length="78" mass="9249">MDLLGKLLQDLRGRRARTSKEGRSRDTTLQYTEVSNDLNCVRKFDFLESLFVDFNSIHFAKKREGEDRKKSSQRPKKR</sequence>
<evidence type="ECO:0000313" key="2">
    <source>
        <dbReference type="Proteomes" id="UP001249851"/>
    </source>
</evidence>
<gene>
    <name evidence="1" type="ORF">P5673_022010</name>
</gene>
<comment type="caution">
    <text evidence="1">The sequence shown here is derived from an EMBL/GenBank/DDBJ whole genome shotgun (WGS) entry which is preliminary data.</text>
</comment>
<reference evidence="1" key="1">
    <citation type="journal article" date="2023" name="G3 (Bethesda)">
        <title>Whole genome assembly and annotation of the endangered Caribbean coral Acropora cervicornis.</title>
        <authorList>
            <person name="Selwyn J.D."/>
            <person name="Vollmer S.V."/>
        </authorList>
    </citation>
    <scope>NUCLEOTIDE SEQUENCE</scope>
    <source>
        <strain evidence="1">K2</strain>
    </source>
</reference>
<accession>A0AAD9Q785</accession>